<feature type="region of interest" description="Disordered" evidence="2">
    <location>
        <begin position="213"/>
        <end position="233"/>
    </location>
</feature>
<feature type="compositionally biased region" description="Acidic residues" evidence="2">
    <location>
        <begin position="439"/>
        <end position="456"/>
    </location>
</feature>
<protein>
    <submittedName>
        <fullName evidence="3">Sericin 1-like protein</fullName>
    </submittedName>
</protein>
<feature type="compositionally biased region" description="Basic and acidic residues" evidence="2">
    <location>
        <begin position="359"/>
        <end position="375"/>
    </location>
</feature>
<organism evidence="3 4">
    <name type="scientific">Carex littledalei</name>
    <dbReference type="NCBI Taxonomy" id="544730"/>
    <lineage>
        <taxon>Eukaryota</taxon>
        <taxon>Viridiplantae</taxon>
        <taxon>Streptophyta</taxon>
        <taxon>Embryophyta</taxon>
        <taxon>Tracheophyta</taxon>
        <taxon>Spermatophyta</taxon>
        <taxon>Magnoliopsida</taxon>
        <taxon>Liliopsida</taxon>
        <taxon>Poales</taxon>
        <taxon>Cyperaceae</taxon>
        <taxon>Cyperoideae</taxon>
        <taxon>Cariceae</taxon>
        <taxon>Carex</taxon>
        <taxon>Carex subgen. Euthyceras</taxon>
    </lineage>
</organism>
<dbReference type="InterPro" id="IPR042277">
    <property type="entry name" value="IST1-like"/>
</dbReference>
<feature type="compositionally biased region" description="Basic and acidic residues" evidence="2">
    <location>
        <begin position="689"/>
        <end position="704"/>
    </location>
</feature>
<feature type="region of interest" description="Disordered" evidence="2">
    <location>
        <begin position="503"/>
        <end position="768"/>
    </location>
</feature>
<accession>A0A833VM38</accession>
<feature type="compositionally biased region" description="Basic and acidic residues" evidence="2">
    <location>
        <begin position="547"/>
        <end position="567"/>
    </location>
</feature>
<name>A0A833VM38_9POAL</name>
<feature type="compositionally biased region" description="Basic and acidic residues" evidence="2">
    <location>
        <begin position="724"/>
        <end position="734"/>
    </location>
</feature>
<feature type="compositionally biased region" description="Low complexity" evidence="2">
    <location>
        <begin position="316"/>
        <end position="328"/>
    </location>
</feature>
<dbReference type="PANTHER" id="PTHR12161:SF13">
    <property type="entry name" value="REGULATOR OF VPS4 ACTIVITY IN THE MVB PATHWAY PROTEIN"/>
    <property type="match status" value="1"/>
</dbReference>
<evidence type="ECO:0000313" key="4">
    <source>
        <dbReference type="Proteomes" id="UP000623129"/>
    </source>
</evidence>
<evidence type="ECO:0000313" key="3">
    <source>
        <dbReference type="EMBL" id="KAF3328318.1"/>
    </source>
</evidence>
<dbReference type="Proteomes" id="UP000623129">
    <property type="component" value="Unassembled WGS sequence"/>
</dbReference>
<keyword evidence="4" id="KW-1185">Reference proteome</keyword>
<dbReference type="Pfam" id="PF03398">
    <property type="entry name" value="Ist1"/>
    <property type="match status" value="1"/>
</dbReference>
<comment type="caution">
    <text evidence="3">The sequence shown here is derived from an EMBL/GenBank/DDBJ whole genome shotgun (WGS) entry which is preliminary data.</text>
</comment>
<feature type="compositionally biased region" description="Polar residues" evidence="2">
    <location>
        <begin position="424"/>
        <end position="437"/>
    </location>
</feature>
<sequence>MHHTKSKISGMIHKGFKAEKCKVSLRMAMSRMKLARNKREVQVRQMRRDVARLLQAGQDQTARIRVEHVIREEKTMAAYELLELYCELIVARLPIIDSQKTCPVDLQEAISSVIFASPRCADVQELMDVRQQFLSKYGKEFTTAALELRPECGVSHMVIEKLSAKTPDIETKIKTLKSIAEEHGIEWDSKALLDELKPKNDLLTGSTQFPSASQVAMNHSATSSVNTSSQPKPTQFLSASQVAMDHFSNNSSADTVQTSSQPKPTQFLSASEVITGHSSISSGTGASTGQIPIAQPKNGDPTESDVAKPPDDQVHPHGGIISSTGSIIYPPPPPPFMRFEESAPSSTQADFTSSPDGTSRQEKTKQKYKDAKEAARAAAESAERAQMAARAAAELARHGNKARRKAQGEGDLGSVEDTHRQSEMENLNMPNDQIRQEFQSDEEEEGEEERENEYDITWDKHEPSSVAVFDQGDSDIEDHSTNLLDNFSQPKEEYISNNFYWNEKADSKKQDRSENVFFEDSRKDSSPPRFVSSSAPTFDSDGEDEGDVKIKKEQPKFNYNERRKENEDVFASDMKSTRVSYDDDDDDDEPALGLPFGKLTGGLKNKGYRQPPYVSKPIIDATPSVETLDDHDMVSMKTEKTQRGSKDLASRFDASYFDSEDEVEEPENQPVQDIGRHANKNIVKHSRRTRDAISSKIRKEDNIHFGENQYPESSDEETTNESVVAEKSELEDQTKSSVPSFSTSVRSRRPPDYESLAAHFRSLRTDRP</sequence>
<dbReference type="OrthoDB" id="29853at2759"/>
<evidence type="ECO:0000256" key="1">
    <source>
        <dbReference type="ARBA" id="ARBA00005536"/>
    </source>
</evidence>
<proteinExistence type="inferred from homology"/>
<dbReference type="InterPro" id="IPR005061">
    <property type="entry name" value="Ist1"/>
</dbReference>
<dbReference type="Gene3D" id="1.20.1260.60">
    <property type="entry name" value="Vacuolar protein sorting-associated protein Ist1"/>
    <property type="match status" value="1"/>
</dbReference>
<feature type="compositionally biased region" description="Basic and acidic residues" evidence="2">
    <location>
        <begin position="503"/>
        <end position="526"/>
    </location>
</feature>
<dbReference type="EMBL" id="SWLB01000016">
    <property type="protein sequence ID" value="KAF3328318.1"/>
    <property type="molecule type" value="Genomic_DNA"/>
</dbReference>
<dbReference type="AlphaFoldDB" id="A0A833VM38"/>
<feature type="compositionally biased region" description="Polar residues" evidence="2">
    <location>
        <begin position="343"/>
        <end position="358"/>
    </location>
</feature>
<dbReference type="PANTHER" id="PTHR12161">
    <property type="entry name" value="IST1 FAMILY MEMBER"/>
    <property type="match status" value="1"/>
</dbReference>
<feature type="compositionally biased region" description="Basic and acidic residues" evidence="2">
    <location>
        <begin position="628"/>
        <end position="650"/>
    </location>
</feature>
<gene>
    <name evidence="3" type="ORF">FCM35_KLT06924</name>
</gene>
<feature type="compositionally biased region" description="Basic and acidic residues" evidence="2">
    <location>
        <begin position="305"/>
        <end position="315"/>
    </location>
</feature>
<dbReference type="GO" id="GO:0015031">
    <property type="term" value="P:protein transport"/>
    <property type="evidence" value="ECO:0007669"/>
    <property type="project" value="InterPro"/>
</dbReference>
<comment type="similarity">
    <text evidence="1">Belongs to the IST1 family.</text>
</comment>
<dbReference type="FunFam" id="1.20.1260.60:FF:000003">
    <property type="entry name" value="IST1-like protein isoform A"/>
    <property type="match status" value="1"/>
</dbReference>
<feature type="region of interest" description="Disordered" evidence="2">
    <location>
        <begin position="276"/>
        <end position="489"/>
    </location>
</feature>
<feature type="compositionally biased region" description="Low complexity" evidence="2">
    <location>
        <begin position="376"/>
        <end position="394"/>
    </location>
</feature>
<reference evidence="3" key="1">
    <citation type="submission" date="2020-01" db="EMBL/GenBank/DDBJ databases">
        <title>Genome sequence of Kobresia littledalei, the first chromosome-level genome in the family Cyperaceae.</title>
        <authorList>
            <person name="Qu G."/>
        </authorList>
    </citation>
    <scope>NUCLEOTIDE SEQUENCE</scope>
    <source>
        <strain evidence="3">C.B.Clarke</strain>
        <tissue evidence="3">Leaf</tissue>
    </source>
</reference>
<evidence type="ECO:0000256" key="2">
    <source>
        <dbReference type="SAM" id="MobiDB-lite"/>
    </source>
</evidence>
<feature type="compositionally biased region" description="Low complexity" evidence="2">
    <location>
        <begin position="736"/>
        <end position="745"/>
    </location>
</feature>
<feature type="compositionally biased region" description="Acidic residues" evidence="2">
    <location>
        <begin position="658"/>
        <end position="667"/>
    </location>
</feature>
<feature type="compositionally biased region" description="Basic residues" evidence="2">
    <location>
        <begin position="677"/>
        <end position="688"/>
    </location>
</feature>
<feature type="compositionally biased region" description="Low complexity" evidence="2">
    <location>
        <begin position="276"/>
        <end position="291"/>
    </location>
</feature>